<gene>
    <name evidence="2" type="ORF">HK107_04250</name>
</gene>
<dbReference type="AlphaFoldDB" id="A0A7Y3RK33"/>
<evidence type="ECO:0000313" key="2">
    <source>
        <dbReference type="EMBL" id="NNU15529.1"/>
    </source>
</evidence>
<organism evidence="2 3">
    <name type="scientific">Parvularcula mediterranea</name>
    <dbReference type="NCBI Taxonomy" id="2732508"/>
    <lineage>
        <taxon>Bacteria</taxon>
        <taxon>Pseudomonadati</taxon>
        <taxon>Pseudomonadota</taxon>
        <taxon>Alphaproteobacteria</taxon>
        <taxon>Parvularculales</taxon>
        <taxon>Parvularculaceae</taxon>
        <taxon>Parvularcula</taxon>
    </lineage>
</organism>
<name>A0A7Y3RK33_9PROT</name>
<evidence type="ECO:0000256" key="1">
    <source>
        <dbReference type="SAM" id="Phobius"/>
    </source>
</evidence>
<feature type="transmembrane region" description="Helical" evidence="1">
    <location>
        <begin position="39"/>
        <end position="66"/>
    </location>
</feature>
<accession>A0A7Y3RK33</accession>
<keyword evidence="3" id="KW-1185">Reference proteome</keyword>
<keyword evidence="1" id="KW-0812">Transmembrane</keyword>
<evidence type="ECO:0000313" key="3">
    <source>
        <dbReference type="Proteomes" id="UP000536835"/>
    </source>
</evidence>
<reference evidence="2 3" key="1">
    <citation type="submission" date="2020-05" db="EMBL/GenBank/DDBJ databases">
        <title>Parvularcula mediterraneae sp. nov., isolated from polypropylene straw from shallow seawater of the seashore of Laganas in Zakynthos island, Greece.</title>
        <authorList>
            <person name="Szabo I."/>
            <person name="Al-Omari J."/>
            <person name="Rado J."/>
            <person name="Szerdahelyi G.S."/>
        </authorList>
    </citation>
    <scope>NUCLEOTIDE SEQUENCE [LARGE SCALE GENOMIC DNA]</scope>
    <source>
        <strain evidence="2 3">ZS-1/3</strain>
    </source>
</reference>
<dbReference type="Proteomes" id="UP000536835">
    <property type="component" value="Unassembled WGS sequence"/>
</dbReference>
<sequence>MFTVKAMGLALLGMSGAAVLGAVGLGVTASVQSWDGQKVIIATALLAIFAEACFWIGGGLFGLSVIKRRKDEIRAFVRRIVAREEEASEDEGDRAVPSSAS</sequence>
<comment type="caution">
    <text evidence="2">The sequence shown here is derived from an EMBL/GenBank/DDBJ whole genome shotgun (WGS) entry which is preliminary data.</text>
</comment>
<keyword evidence="1" id="KW-1133">Transmembrane helix</keyword>
<proteinExistence type="predicted"/>
<dbReference type="RefSeq" id="WP_173197055.1">
    <property type="nucleotide sequence ID" value="NZ_JABFCX010000002.1"/>
</dbReference>
<protein>
    <submittedName>
        <fullName evidence="2">Uncharacterized protein</fullName>
    </submittedName>
</protein>
<dbReference type="EMBL" id="JABFCX010000002">
    <property type="protein sequence ID" value="NNU15529.1"/>
    <property type="molecule type" value="Genomic_DNA"/>
</dbReference>
<keyword evidence="1" id="KW-0472">Membrane</keyword>